<dbReference type="SUPFAM" id="SSF52047">
    <property type="entry name" value="RNI-like"/>
    <property type="match status" value="1"/>
</dbReference>
<dbReference type="InterPro" id="IPR001810">
    <property type="entry name" value="F-box_dom"/>
</dbReference>
<dbReference type="EMBL" id="CAJNOQ010006163">
    <property type="protein sequence ID" value="CAF1125737.1"/>
    <property type="molecule type" value="Genomic_DNA"/>
</dbReference>
<dbReference type="InterPro" id="IPR021109">
    <property type="entry name" value="Peptidase_aspartic_dom_sf"/>
</dbReference>
<gene>
    <name evidence="4" type="ORF">GPM918_LOCUS19924</name>
    <name evidence="5" type="ORF">SRO942_LOCUS19921</name>
</gene>
<dbReference type="Proteomes" id="UP000681722">
    <property type="component" value="Unassembled WGS sequence"/>
</dbReference>
<dbReference type="Proteomes" id="UP000663829">
    <property type="component" value="Unassembled WGS sequence"/>
</dbReference>
<sequence>MQNVDSFLVQTVLEDISKFSGDKNEDVNNWLVINQKFDACELTGPHRQKWAIAFLSDDALKWHTRNAVKFETWNDFQTALKDNFPPPPAPSSSIIFHQLLSRKQGNTELFNCYYADIIKLCHRYDPLMSDDTRCDILKSGMNKMLLDKCCGKGFTSTHELREFIERFEQDQQFIRRHLPPPPSSSLKPSSLRPLFTTLNPRALNTLHSQPRTPLFRPRPPLRSCFNCGDSRHLIRTCPTKRQRTTVTCNPSLIFINVYVNNRKIRALLESGASHSFVTRAALSKVRHGPLLPSTNVAHLADSSGPLHVSDELKNIFIKNNEEDSNRSTVQHQHSLFDQLPTELFYLLFNYLWAHEILQTFSNLNYRIKSIIKSYSNYRINFESIRKSTFHLICRSIRPDQVISLILSDKNDTIGQSKLFLSYFQIEQFINLRSILLLEIETESLYKIIPNLSKLKQLHSVSLGKFEEKGEFVSFIHKKSPRDRSISSLLTEPCAEIFPQLKYLYTINFDILTSIHFPCLLHFKMITLSSHDVSEILQHAPQLKSLTLFPAQLDDSHEISPCYSLRNLTLILNYIFYSMDDVEKFFQWLEKFLQNFPNLIHFEIKHVRGCANHSLIDGCRWQKIAQSFSTFNFKFIISQKANEQDLHSFQTPFWIERDLNSFRTPFWIEEKRWFVAYHDHCLFTISDFDLSNTIICSNSFIYSTIPNNSILYRPKDTTFQREDPLNNNFRFTSVKNLKLNWKASVEILLSFIDLNQIEYLRTTIHKEIQWKQIRALELSTSSRPKNKFKRLTSISFSTHDASEATLRSSELDADLIVHNIEQYFHCTVTCRIELYNALPYCIHLWLGDRNDQRQPRFGYLWYKTKTLFQ</sequence>
<evidence type="ECO:0008006" key="7">
    <source>
        <dbReference type="Google" id="ProtNLM"/>
    </source>
</evidence>
<dbReference type="PROSITE" id="PS50158">
    <property type="entry name" value="ZF_CCHC"/>
    <property type="match status" value="1"/>
</dbReference>
<dbReference type="AlphaFoldDB" id="A0A814QX90"/>
<name>A0A814QX90_9BILA</name>
<dbReference type="Gene3D" id="2.40.70.10">
    <property type="entry name" value="Acid Proteases"/>
    <property type="match status" value="1"/>
</dbReference>
<dbReference type="GO" id="GO:0003676">
    <property type="term" value="F:nucleic acid binding"/>
    <property type="evidence" value="ECO:0007669"/>
    <property type="project" value="InterPro"/>
</dbReference>
<keyword evidence="1" id="KW-0862">Zinc</keyword>
<proteinExistence type="predicted"/>
<organism evidence="4 6">
    <name type="scientific">Didymodactylos carnosus</name>
    <dbReference type="NCBI Taxonomy" id="1234261"/>
    <lineage>
        <taxon>Eukaryota</taxon>
        <taxon>Metazoa</taxon>
        <taxon>Spiralia</taxon>
        <taxon>Gnathifera</taxon>
        <taxon>Rotifera</taxon>
        <taxon>Eurotatoria</taxon>
        <taxon>Bdelloidea</taxon>
        <taxon>Philodinida</taxon>
        <taxon>Philodinidae</taxon>
        <taxon>Didymodactylos</taxon>
    </lineage>
</organism>
<evidence type="ECO:0000313" key="5">
    <source>
        <dbReference type="EMBL" id="CAF3889265.1"/>
    </source>
</evidence>
<dbReference type="OrthoDB" id="9999981at2759"/>
<dbReference type="GO" id="GO:0008270">
    <property type="term" value="F:zinc ion binding"/>
    <property type="evidence" value="ECO:0007669"/>
    <property type="project" value="UniProtKB-KW"/>
</dbReference>
<reference evidence="4" key="1">
    <citation type="submission" date="2021-02" db="EMBL/GenBank/DDBJ databases">
        <authorList>
            <person name="Nowell W R."/>
        </authorList>
    </citation>
    <scope>NUCLEOTIDE SEQUENCE</scope>
</reference>
<dbReference type="EMBL" id="CAJOBC010006163">
    <property type="protein sequence ID" value="CAF3889265.1"/>
    <property type="molecule type" value="Genomic_DNA"/>
</dbReference>
<dbReference type="PANTHER" id="PTHR33194:SF4">
    <property type="entry name" value="CCHC-TYPE DOMAIN-CONTAINING PROTEIN"/>
    <property type="match status" value="1"/>
</dbReference>
<keyword evidence="1" id="KW-0479">Metal-binding</keyword>
<evidence type="ECO:0000313" key="6">
    <source>
        <dbReference type="Proteomes" id="UP000663829"/>
    </source>
</evidence>
<feature type="domain" description="F-box" evidence="3">
    <location>
        <begin position="333"/>
        <end position="380"/>
    </location>
</feature>
<dbReference type="PROSITE" id="PS50181">
    <property type="entry name" value="FBOX"/>
    <property type="match status" value="1"/>
</dbReference>
<comment type="caution">
    <text evidence="4">The sequence shown here is derived from an EMBL/GenBank/DDBJ whole genome shotgun (WGS) entry which is preliminary data.</text>
</comment>
<protein>
    <recommendedName>
        <fullName evidence="7">CCHC-type domain-containing protein</fullName>
    </recommendedName>
</protein>
<evidence type="ECO:0000256" key="1">
    <source>
        <dbReference type="PROSITE-ProRule" id="PRU00047"/>
    </source>
</evidence>
<feature type="domain" description="CCHC-type" evidence="2">
    <location>
        <begin position="224"/>
        <end position="238"/>
    </location>
</feature>
<evidence type="ECO:0000259" key="3">
    <source>
        <dbReference type="PROSITE" id="PS50181"/>
    </source>
</evidence>
<keyword evidence="1" id="KW-0863">Zinc-finger</keyword>
<evidence type="ECO:0000313" key="4">
    <source>
        <dbReference type="EMBL" id="CAF1125737.1"/>
    </source>
</evidence>
<evidence type="ECO:0000259" key="2">
    <source>
        <dbReference type="PROSITE" id="PS50158"/>
    </source>
</evidence>
<accession>A0A814QX90</accession>
<keyword evidence="6" id="KW-1185">Reference proteome</keyword>
<dbReference type="PANTHER" id="PTHR33194">
    <property type="entry name" value="ZINC KNUCKLE DOMAINCONTAINING PROTEIN"/>
    <property type="match status" value="1"/>
</dbReference>
<dbReference type="InterPro" id="IPR001878">
    <property type="entry name" value="Znf_CCHC"/>
</dbReference>